<dbReference type="RefSeq" id="WP_085111189.1">
    <property type="nucleotide sequence ID" value="NZ_JACKSN010000018.1"/>
</dbReference>
<organism evidence="1 2">
    <name type="scientific">Mycolicibacillus trivialis</name>
    <dbReference type="NCBI Taxonomy" id="1798"/>
    <lineage>
        <taxon>Bacteria</taxon>
        <taxon>Bacillati</taxon>
        <taxon>Actinomycetota</taxon>
        <taxon>Actinomycetes</taxon>
        <taxon>Mycobacteriales</taxon>
        <taxon>Mycobacteriaceae</taxon>
        <taxon>Mycolicibacillus</taxon>
    </lineage>
</organism>
<dbReference type="AlphaFoldDB" id="A0A1X2EGX7"/>
<evidence type="ECO:0000313" key="2">
    <source>
        <dbReference type="Proteomes" id="UP000193090"/>
    </source>
</evidence>
<evidence type="ECO:0000313" key="1">
    <source>
        <dbReference type="EMBL" id="ORX00158.1"/>
    </source>
</evidence>
<dbReference type="SUPFAM" id="SSF109854">
    <property type="entry name" value="DinB/YfiT-like putative metalloenzymes"/>
    <property type="match status" value="1"/>
</dbReference>
<sequence length="169" mass="18773">MSAPPRLLAGEQATGGERETLAAFLDGYRDIVVAKAAGLSDEAARRHLVPSATTVGGLVKHLRWAEHGWFGQVLRDRTGENQRSHGREWEFDFRTEESLPVLVAEYQQQCAESRRAATGLTLEHTVPHTRLGAVSLRWIYLHMIEETARHAGHLDILREQLDGATGFGP</sequence>
<dbReference type="Proteomes" id="UP000193090">
    <property type="component" value="Unassembled WGS sequence"/>
</dbReference>
<dbReference type="Pfam" id="PF04978">
    <property type="entry name" value="MST"/>
    <property type="match status" value="1"/>
</dbReference>
<dbReference type="EMBL" id="LQPZ01000044">
    <property type="protein sequence ID" value="ORX00158.1"/>
    <property type="molecule type" value="Genomic_DNA"/>
</dbReference>
<dbReference type="InterPro" id="IPR034660">
    <property type="entry name" value="DinB/YfiT-like"/>
</dbReference>
<comment type="caution">
    <text evidence="1">The sequence shown here is derived from an EMBL/GenBank/DDBJ whole genome shotgun (WGS) entry which is preliminary data.</text>
</comment>
<dbReference type="InterPro" id="IPR007061">
    <property type="entry name" value="MST-like"/>
</dbReference>
<protein>
    <recommendedName>
        <fullName evidence="3">Mini-circle protein</fullName>
    </recommendedName>
</protein>
<evidence type="ECO:0008006" key="3">
    <source>
        <dbReference type="Google" id="ProtNLM"/>
    </source>
</evidence>
<proteinExistence type="predicted"/>
<name>A0A1X2EGX7_9MYCO</name>
<dbReference type="OrthoDB" id="4548523at2"/>
<keyword evidence="2" id="KW-1185">Reference proteome</keyword>
<dbReference type="STRING" id="1798.AWC30_15995"/>
<gene>
    <name evidence="1" type="ORF">AWC30_15995</name>
</gene>
<accession>A0A1X2EGX7</accession>
<reference evidence="1 2" key="1">
    <citation type="submission" date="2016-01" db="EMBL/GenBank/DDBJ databases">
        <title>The new phylogeny of the genus Mycobacterium.</title>
        <authorList>
            <person name="Tarcisio F."/>
            <person name="Conor M."/>
            <person name="Antonella G."/>
            <person name="Elisabetta G."/>
            <person name="Giulia F.S."/>
            <person name="Sara T."/>
            <person name="Anna F."/>
            <person name="Clotilde B."/>
            <person name="Roberto B."/>
            <person name="Veronica D.S."/>
            <person name="Fabio R."/>
            <person name="Monica P."/>
            <person name="Olivier J."/>
            <person name="Enrico T."/>
            <person name="Nicola S."/>
        </authorList>
    </citation>
    <scope>NUCLEOTIDE SEQUENCE [LARGE SCALE GENOMIC DNA]</scope>
    <source>
        <strain evidence="1 2">DSM 44153</strain>
    </source>
</reference>
<dbReference type="Gene3D" id="1.20.120.450">
    <property type="entry name" value="dinb family like domain"/>
    <property type="match status" value="1"/>
</dbReference>